<dbReference type="GO" id="GO:0009231">
    <property type="term" value="P:riboflavin biosynthetic process"/>
    <property type="evidence" value="ECO:0007669"/>
    <property type="project" value="InterPro"/>
</dbReference>
<dbReference type="RefSeq" id="WP_006215323.1">
    <property type="nucleotide sequence ID" value="NZ_ANHZ02000018.1"/>
</dbReference>
<dbReference type="InterPro" id="IPR050765">
    <property type="entry name" value="Riboflavin_Biosynth_HTPR"/>
</dbReference>
<feature type="domain" description="Bacterial bifunctional deaminase-reductase C-terminal" evidence="4">
    <location>
        <begin position="47"/>
        <end position="248"/>
    </location>
</feature>
<dbReference type="SUPFAM" id="SSF53597">
    <property type="entry name" value="Dihydrofolate reductase-like"/>
    <property type="match status" value="1"/>
</dbReference>
<dbReference type="PANTHER" id="PTHR38011:SF7">
    <property type="entry name" value="2,5-DIAMINO-6-RIBOSYLAMINO-4(3H)-PYRIMIDINONE 5'-PHOSPHATE REDUCTASE"/>
    <property type="match status" value="1"/>
</dbReference>
<dbReference type="EMBL" id="ANHZ02000018">
    <property type="protein sequence ID" value="EME36127.1"/>
    <property type="molecule type" value="Genomic_DNA"/>
</dbReference>
<proteinExistence type="predicted"/>
<keyword evidence="6" id="KW-1185">Reference proteome</keyword>
<evidence type="ECO:0000313" key="5">
    <source>
        <dbReference type="EMBL" id="EME36127.1"/>
    </source>
</evidence>
<evidence type="ECO:0000259" key="4">
    <source>
        <dbReference type="Pfam" id="PF01872"/>
    </source>
</evidence>
<dbReference type="Proteomes" id="UP000009877">
    <property type="component" value="Unassembled WGS sequence"/>
</dbReference>
<dbReference type="GO" id="GO:0008703">
    <property type="term" value="F:5-amino-6-(5-phosphoribosylamino)uracil reductase activity"/>
    <property type="evidence" value="ECO:0007669"/>
    <property type="project" value="InterPro"/>
</dbReference>
<keyword evidence="2" id="KW-0521">NADP</keyword>
<evidence type="ECO:0000313" key="6">
    <source>
        <dbReference type="Proteomes" id="UP000009877"/>
    </source>
</evidence>
<evidence type="ECO:0000256" key="3">
    <source>
        <dbReference type="ARBA" id="ARBA00023002"/>
    </source>
</evidence>
<reference evidence="5 6" key="1">
    <citation type="journal article" date="2014" name="Genome Announc.">
        <title>Draft Genome Sequence of Kocuria palustris PEL.</title>
        <authorList>
            <person name="Sharma G."/>
            <person name="Khatri I."/>
            <person name="Subramanian S."/>
        </authorList>
    </citation>
    <scope>NUCLEOTIDE SEQUENCE [LARGE SCALE GENOMIC DNA]</scope>
    <source>
        <strain evidence="5 6">PEL</strain>
    </source>
</reference>
<dbReference type="Gene3D" id="3.40.430.10">
    <property type="entry name" value="Dihydrofolate Reductase, subunit A"/>
    <property type="match status" value="1"/>
</dbReference>
<organism evidence="5 6">
    <name type="scientific">Kocuria palustris PEL</name>
    <dbReference type="NCBI Taxonomy" id="1236550"/>
    <lineage>
        <taxon>Bacteria</taxon>
        <taxon>Bacillati</taxon>
        <taxon>Actinomycetota</taxon>
        <taxon>Actinomycetes</taxon>
        <taxon>Micrococcales</taxon>
        <taxon>Micrococcaceae</taxon>
        <taxon>Kocuria</taxon>
    </lineage>
</organism>
<dbReference type="InterPro" id="IPR024072">
    <property type="entry name" value="DHFR-like_dom_sf"/>
</dbReference>
<comment type="caution">
    <text evidence="5">The sequence shown here is derived from an EMBL/GenBank/DDBJ whole genome shotgun (WGS) entry which is preliminary data.</text>
</comment>
<dbReference type="AlphaFoldDB" id="M2WCB8"/>
<comment type="pathway">
    <text evidence="1">Cofactor biosynthesis; riboflavin biosynthesis.</text>
</comment>
<name>M2WCB8_9MICC</name>
<keyword evidence="3" id="KW-0560">Oxidoreductase</keyword>
<dbReference type="Pfam" id="PF01872">
    <property type="entry name" value="RibD_C"/>
    <property type="match status" value="1"/>
</dbReference>
<dbReference type="STRING" id="71999.KPaMU14_03665"/>
<evidence type="ECO:0000256" key="1">
    <source>
        <dbReference type="ARBA" id="ARBA00005104"/>
    </source>
</evidence>
<protein>
    <recommendedName>
        <fullName evidence="4">Bacterial bifunctional deaminase-reductase C-terminal domain-containing protein</fullName>
    </recommendedName>
</protein>
<evidence type="ECO:0000256" key="2">
    <source>
        <dbReference type="ARBA" id="ARBA00022857"/>
    </source>
</evidence>
<dbReference type="InterPro" id="IPR002734">
    <property type="entry name" value="RibDG_C"/>
</dbReference>
<dbReference type="PANTHER" id="PTHR38011">
    <property type="entry name" value="DIHYDROFOLATE REDUCTASE FAMILY PROTEIN (AFU_ORTHOLOGUE AFUA_8G06820)"/>
    <property type="match status" value="1"/>
</dbReference>
<sequence length="263" mass="28132">MTHPDAPEDIRGLERIWPEPGFLSLDELREDYARTWPDASEGAGAMMISSLDGSAVLGAVSGGLSSPADQKLMDVQRGVVDAVVIGAGTLREEGYGGLQVHDDSAAWRRARGMSEHPVLVVVSRSLDLDPASDFLAEAPVRPLILTGAASSAQRRKALEQVADVEVIDDGTGGVDPQAAHELFARRGWQRIHSEGGPTVLAAWMAAGRIAELHLSLSPVLAGRTRAGLLGEAIDPQRLELAQVLRDGSMLLTRYRVRKAAQRP</sequence>
<accession>M2WCB8</accession>
<gene>
    <name evidence="5" type="ORF">C884_00895</name>
</gene>